<dbReference type="FunFam" id="1.10.10.10:FF:000213">
    <property type="entry name" value="Coniferyl alcohol 9-O-methyltransferase"/>
    <property type="match status" value="1"/>
</dbReference>
<evidence type="ECO:0000256" key="2">
    <source>
        <dbReference type="ARBA" id="ARBA00022679"/>
    </source>
</evidence>
<dbReference type="Gene3D" id="1.10.10.10">
    <property type="entry name" value="Winged helix-like DNA-binding domain superfamily/Winged helix DNA-binding domain"/>
    <property type="match status" value="1"/>
</dbReference>
<dbReference type="SUPFAM" id="SSF46785">
    <property type="entry name" value="Winged helix' DNA-binding domain"/>
    <property type="match status" value="1"/>
</dbReference>
<dbReference type="InterPro" id="IPR012967">
    <property type="entry name" value="COMT_dimerisation"/>
</dbReference>
<gene>
    <name evidence="9" type="ORF">RJT34_11697</name>
</gene>
<accession>A0AAN9PJS5</accession>
<comment type="caution">
    <text evidence="9">The sequence shown here is derived from an EMBL/GenBank/DDBJ whole genome shotgun (WGS) entry which is preliminary data.</text>
</comment>
<dbReference type="InterPro" id="IPR016461">
    <property type="entry name" value="COMT-like"/>
</dbReference>
<dbReference type="CDD" id="cd02440">
    <property type="entry name" value="AdoMet_MTases"/>
    <property type="match status" value="1"/>
</dbReference>
<dbReference type="EMBL" id="JAYKXN010000003">
    <property type="protein sequence ID" value="KAK7300846.1"/>
    <property type="molecule type" value="Genomic_DNA"/>
</dbReference>
<feature type="domain" description="O-methyltransferase C-terminal" evidence="7">
    <location>
        <begin position="164"/>
        <end position="373"/>
    </location>
</feature>
<dbReference type="Pfam" id="PF00891">
    <property type="entry name" value="Methyltransf_2"/>
    <property type="match status" value="1"/>
</dbReference>
<evidence type="ECO:0000256" key="1">
    <source>
        <dbReference type="ARBA" id="ARBA00022603"/>
    </source>
</evidence>
<protein>
    <recommendedName>
        <fullName evidence="5">isoflavone 7-O-methyltransferase</fullName>
        <ecNumber evidence="5">2.1.1.150</ecNumber>
    </recommendedName>
</protein>
<dbReference type="PIRSF" id="PIRSF005739">
    <property type="entry name" value="O-mtase"/>
    <property type="match status" value="1"/>
</dbReference>
<evidence type="ECO:0000313" key="10">
    <source>
        <dbReference type="Proteomes" id="UP001359559"/>
    </source>
</evidence>
<dbReference type="GO" id="GO:0033800">
    <property type="term" value="F:isoflavone 7-O-methyltransferase activity"/>
    <property type="evidence" value="ECO:0007669"/>
    <property type="project" value="UniProtKB-EC"/>
</dbReference>
<dbReference type="Proteomes" id="UP001359559">
    <property type="component" value="Unassembled WGS sequence"/>
</dbReference>
<dbReference type="InterPro" id="IPR029063">
    <property type="entry name" value="SAM-dependent_MTases_sf"/>
</dbReference>
<organism evidence="9 10">
    <name type="scientific">Clitoria ternatea</name>
    <name type="common">Butterfly pea</name>
    <dbReference type="NCBI Taxonomy" id="43366"/>
    <lineage>
        <taxon>Eukaryota</taxon>
        <taxon>Viridiplantae</taxon>
        <taxon>Streptophyta</taxon>
        <taxon>Embryophyta</taxon>
        <taxon>Tracheophyta</taxon>
        <taxon>Spermatophyta</taxon>
        <taxon>Magnoliopsida</taxon>
        <taxon>eudicotyledons</taxon>
        <taxon>Gunneridae</taxon>
        <taxon>Pentapetalae</taxon>
        <taxon>rosids</taxon>
        <taxon>fabids</taxon>
        <taxon>Fabales</taxon>
        <taxon>Fabaceae</taxon>
        <taxon>Papilionoideae</taxon>
        <taxon>50 kb inversion clade</taxon>
        <taxon>NPAAA clade</taxon>
        <taxon>indigoferoid/millettioid clade</taxon>
        <taxon>Phaseoleae</taxon>
        <taxon>Clitoria</taxon>
    </lineage>
</organism>
<feature type="active site" description="Proton acceptor" evidence="6">
    <location>
        <position position="295"/>
    </location>
</feature>
<dbReference type="GO" id="GO:0046983">
    <property type="term" value="F:protein dimerization activity"/>
    <property type="evidence" value="ECO:0007669"/>
    <property type="project" value="InterPro"/>
</dbReference>
<evidence type="ECO:0000259" key="7">
    <source>
        <dbReference type="Pfam" id="PF00891"/>
    </source>
</evidence>
<dbReference type="AlphaFoldDB" id="A0AAN9PJS5"/>
<evidence type="ECO:0000256" key="4">
    <source>
        <dbReference type="ARBA" id="ARBA00050968"/>
    </source>
</evidence>
<dbReference type="GO" id="GO:0032259">
    <property type="term" value="P:methylation"/>
    <property type="evidence" value="ECO:0007669"/>
    <property type="project" value="UniProtKB-KW"/>
</dbReference>
<sequence>MMWDEEGKEVRMRDKCVPYLHIPITLGNLLKQQIMEFPDGEHAAKLLKAQTHIWNHIFNFINSMSLKCAVELGIPDIIHNYGQPMPLSNLIASLPIHPSKTHCIFRLMRILIHSGFFSQHNVTQNQLEIEYVLTDASMLLLKNNPLSVTPFLHAMLDPILINPWNQFSTWFQNGDSTPFETVHGMLFWDYAGREPTLNHSFNDAMASDARLVTSLVIEKCKGVFNGLESLVDVGGGTGTLAKAIAKSFPQLECIVFDLPHVVDGLQGTDNLKYVAGDMFKEIPSADAIVLKWILHDWSDEACMNILKKCKEAITRKGKEGKVIIIDMVMDNEKRDDEYVETQLFFDMLMMVLVTGKERTRKEWDKLISSVGFNSYKITPILGLRSVIEIYP</sequence>
<dbReference type="EC" id="2.1.1.150" evidence="5"/>
<dbReference type="Gene3D" id="3.40.50.150">
    <property type="entry name" value="Vaccinia Virus protein VP39"/>
    <property type="match status" value="1"/>
</dbReference>
<dbReference type="InterPro" id="IPR036390">
    <property type="entry name" value="WH_DNA-bd_sf"/>
</dbReference>
<reference evidence="9 10" key="1">
    <citation type="submission" date="2024-01" db="EMBL/GenBank/DDBJ databases">
        <title>The genomes of 5 underutilized Papilionoideae crops provide insights into root nodulation and disease resistance.</title>
        <authorList>
            <person name="Yuan L."/>
        </authorList>
    </citation>
    <scope>NUCLEOTIDE SEQUENCE [LARGE SCALE GENOMIC DNA]</scope>
    <source>
        <strain evidence="9">LY-2023</strain>
        <tissue evidence="9">Leaf</tissue>
    </source>
</reference>
<dbReference type="InterPro" id="IPR001077">
    <property type="entry name" value="COMT_C"/>
</dbReference>
<feature type="domain" description="O-methyltransferase dimerisation" evidence="8">
    <location>
        <begin position="54"/>
        <end position="142"/>
    </location>
</feature>
<dbReference type="PROSITE" id="PS51683">
    <property type="entry name" value="SAM_OMT_II"/>
    <property type="match status" value="1"/>
</dbReference>
<dbReference type="PANTHER" id="PTHR11746">
    <property type="entry name" value="O-METHYLTRANSFERASE"/>
    <property type="match status" value="1"/>
</dbReference>
<keyword evidence="2" id="KW-0808">Transferase</keyword>
<evidence type="ECO:0000256" key="3">
    <source>
        <dbReference type="ARBA" id="ARBA00022691"/>
    </source>
</evidence>
<dbReference type="GO" id="GO:0009717">
    <property type="term" value="P:isoflavonoid biosynthetic process"/>
    <property type="evidence" value="ECO:0007669"/>
    <property type="project" value="UniProtKB-ARBA"/>
</dbReference>
<name>A0AAN9PJS5_CLITE</name>
<dbReference type="SUPFAM" id="SSF53335">
    <property type="entry name" value="S-adenosyl-L-methionine-dependent methyltransferases"/>
    <property type="match status" value="1"/>
</dbReference>
<keyword evidence="3" id="KW-0949">S-adenosyl-L-methionine</keyword>
<keyword evidence="10" id="KW-1185">Reference proteome</keyword>
<evidence type="ECO:0000256" key="6">
    <source>
        <dbReference type="PIRSR" id="PIRSR005739-1"/>
    </source>
</evidence>
<comment type="catalytic activity">
    <reaction evidence="4">
        <text>a 7-hydroxyisoflavone + S-adenosyl-L-methionine = a 7-methoxyisoflavone + S-adenosyl-L-homocysteine + H(+)</text>
        <dbReference type="Rhea" id="RHEA:17933"/>
        <dbReference type="ChEBI" id="CHEBI:15378"/>
        <dbReference type="ChEBI" id="CHEBI:55465"/>
        <dbReference type="ChEBI" id="CHEBI:57856"/>
        <dbReference type="ChEBI" id="CHEBI:59789"/>
        <dbReference type="ChEBI" id="CHEBI:140356"/>
        <dbReference type="EC" id="2.1.1.150"/>
    </reaction>
</comment>
<dbReference type="FunFam" id="3.40.50.150:FF:000057">
    <property type="entry name" value="O-methyltransferase ZRP4"/>
    <property type="match status" value="1"/>
</dbReference>
<dbReference type="InterPro" id="IPR036388">
    <property type="entry name" value="WH-like_DNA-bd_sf"/>
</dbReference>
<evidence type="ECO:0000256" key="5">
    <source>
        <dbReference type="ARBA" id="ARBA00066355"/>
    </source>
</evidence>
<keyword evidence="1" id="KW-0489">Methyltransferase</keyword>
<proteinExistence type="predicted"/>
<evidence type="ECO:0000259" key="8">
    <source>
        <dbReference type="Pfam" id="PF08100"/>
    </source>
</evidence>
<dbReference type="Pfam" id="PF08100">
    <property type="entry name" value="Dimerisation"/>
    <property type="match status" value="1"/>
</dbReference>
<evidence type="ECO:0000313" key="9">
    <source>
        <dbReference type="EMBL" id="KAK7300846.1"/>
    </source>
</evidence>